<dbReference type="GO" id="GO:0003677">
    <property type="term" value="F:DNA binding"/>
    <property type="evidence" value="ECO:0007669"/>
    <property type="project" value="InterPro"/>
</dbReference>
<protein>
    <submittedName>
        <fullName evidence="3">Helix-turn-helix transcriptional regulator</fullName>
    </submittedName>
</protein>
<dbReference type="Pfam" id="PF12727">
    <property type="entry name" value="PBP_like"/>
    <property type="match status" value="1"/>
</dbReference>
<dbReference type="InterPro" id="IPR041657">
    <property type="entry name" value="HTH_17"/>
</dbReference>
<dbReference type="Gene3D" id="3.40.190.10">
    <property type="entry name" value="Periplasmic binding protein-like II"/>
    <property type="match status" value="1"/>
</dbReference>
<sequence>MGQFLTPQEVADLLKIKKNTVYEMVKRGEIKGVKVGKQLRIDADVLQASLSPSGAEEDPVILCGQDMLLDTLCDCLGEAPYNIKAYRSKQGSYNGLFALYQRQVHMATAHLWDGQSDTYNLPYIHWMLPGTDADVYHLVRRQQGFYVPEGNPKGVTGWEDLKRKDLIFVNREPGCGVRVLVDEKLRKMGIDPKDVRGYTKEEGSHLSVACAVAEGEGDYGVGIEKIAAAMDNIDFIPLQTENYDLVIRREDRDKPFAKAAVEIIRSEAFREKVRHMGGYDVSLMGQEA</sequence>
<evidence type="ECO:0000313" key="4">
    <source>
        <dbReference type="Proteomes" id="UP000824164"/>
    </source>
</evidence>
<dbReference type="EMBL" id="DVLT01000037">
    <property type="protein sequence ID" value="HIU02645.1"/>
    <property type="molecule type" value="Genomic_DNA"/>
</dbReference>
<accession>A0A9D1KXM0</accession>
<dbReference type="SUPFAM" id="SSF53850">
    <property type="entry name" value="Periplasmic binding protein-like II"/>
    <property type="match status" value="1"/>
</dbReference>
<evidence type="ECO:0000259" key="1">
    <source>
        <dbReference type="Pfam" id="PF12727"/>
    </source>
</evidence>
<dbReference type="Pfam" id="PF12728">
    <property type="entry name" value="HTH_17"/>
    <property type="match status" value="1"/>
</dbReference>
<dbReference type="Proteomes" id="UP000824164">
    <property type="component" value="Unassembled WGS sequence"/>
</dbReference>
<feature type="domain" description="Helix-turn-helix" evidence="2">
    <location>
        <begin position="4"/>
        <end position="48"/>
    </location>
</feature>
<dbReference type="PANTHER" id="PTHR38431:SF1">
    <property type="entry name" value="BLL2305 PROTEIN"/>
    <property type="match status" value="1"/>
</dbReference>
<reference evidence="3" key="2">
    <citation type="journal article" date="2021" name="PeerJ">
        <title>Extensive microbial diversity within the chicken gut microbiome revealed by metagenomics and culture.</title>
        <authorList>
            <person name="Gilroy R."/>
            <person name="Ravi A."/>
            <person name="Getino M."/>
            <person name="Pursley I."/>
            <person name="Horton D.L."/>
            <person name="Alikhan N.F."/>
            <person name="Baker D."/>
            <person name="Gharbi K."/>
            <person name="Hall N."/>
            <person name="Watson M."/>
            <person name="Adriaenssens E.M."/>
            <person name="Foster-Nyarko E."/>
            <person name="Jarju S."/>
            <person name="Secka A."/>
            <person name="Antonio M."/>
            <person name="Oren A."/>
            <person name="Chaudhuri R.R."/>
            <person name="La Ragione R."/>
            <person name="Hildebrand F."/>
            <person name="Pallen M.J."/>
        </authorList>
    </citation>
    <scope>NUCLEOTIDE SEQUENCE</scope>
    <source>
        <strain evidence="3">CHK187-14744</strain>
    </source>
</reference>
<dbReference type="NCBIfam" id="TIGR01764">
    <property type="entry name" value="excise"/>
    <property type="match status" value="1"/>
</dbReference>
<dbReference type="InterPro" id="IPR010093">
    <property type="entry name" value="SinI_DNA-bd"/>
</dbReference>
<gene>
    <name evidence="3" type="ORF">IAB63_05280</name>
</gene>
<dbReference type="AlphaFoldDB" id="A0A9D1KXM0"/>
<evidence type="ECO:0000313" key="3">
    <source>
        <dbReference type="EMBL" id="HIU02645.1"/>
    </source>
</evidence>
<dbReference type="PANTHER" id="PTHR38431">
    <property type="entry name" value="BLL2305 PROTEIN"/>
    <property type="match status" value="1"/>
</dbReference>
<name>A0A9D1KXM0_9FIRM</name>
<organism evidence="3 4">
    <name type="scientific">Candidatus Onthocola gallistercoris</name>
    <dbReference type="NCBI Taxonomy" id="2840876"/>
    <lineage>
        <taxon>Bacteria</taxon>
        <taxon>Bacillati</taxon>
        <taxon>Bacillota</taxon>
        <taxon>Bacilli</taxon>
        <taxon>Candidatus Onthocola</taxon>
    </lineage>
</organism>
<comment type="caution">
    <text evidence="3">The sequence shown here is derived from an EMBL/GenBank/DDBJ whole genome shotgun (WGS) entry which is preliminary data.</text>
</comment>
<dbReference type="InterPro" id="IPR024370">
    <property type="entry name" value="PBP_domain"/>
</dbReference>
<reference evidence="3" key="1">
    <citation type="submission" date="2020-10" db="EMBL/GenBank/DDBJ databases">
        <authorList>
            <person name="Gilroy R."/>
        </authorList>
    </citation>
    <scope>NUCLEOTIDE SEQUENCE</scope>
    <source>
        <strain evidence="3">CHK187-14744</strain>
    </source>
</reference>
<evidence type="ECO:0000259" key="2">
    <source>
        <dbReference type="Pfam" id="PF12728"/>
    </source>
</evidence>
<feature type="domain" description="PBP" evidence="1">
    <location>
        <begin position="82"/>
        <end position="264"/>
    </location>
</feature>
<proteinExistence type="predicted"/>